<organism evidence="2 3">
    <name type="scientific">Rubroshorea leprosula</name>
    <dbReference type="NCBI Taxonomy" id="152421"/>
    <lineage>
        <taxon>Eukaryota</taxon>
        <taxon>Viridiplantae</taxon>
        <taxon>Streptophyta</taxon>
        <taxon>Embryophyta</taxon>
        <taxon>Tracheophyta</taxon>
        <taxon>Spermatophyta</taxon>
        <taxon>Magnoliopsida</taxon>
        <taxon>eudicotyledons</taxon>
        <taxon>Gunneridae</taxon>
        <taxon>Pentapetalae</taxon>
        <taxon>rosids</taxon>
        <taxon>malvids</taxon>
        <taxon>Malvales</taxon>
        <taxon>Dipterocarpaceae</taxon>
        <taxon>Rubroshorea</taxon>
    </lineage>
</organism>
<evidence type="ECO:0000256" key="1">
    <source>
        <dbReference type="SAM" id="MobiDB-lite"/>
    </source>
</evidence>
<feature type="compositionally biased region" description="Basic and acidic residues" evidence="1">
    <location>
        <begin position="13"/>
        <end position="33"/>
    </location>
</feature>
<feature type="region of interest" description="Disordered" evidence="1">
    <location>
        <begin position="1"/>
        <end position="33"/>
    </location>
</feature>
<evidence type="ECO:0000313" key="2">
    <source>
        <dbReference type="EMBL" id="GKV32271.1"/>
    </source>
</evidence>
<dbReference type="Proteomes" id="UP001054252">
    <property type="component" value="Unassembled WGS sequence"/>
</dbReference>
<dbReference type="EMBL" id="BPVZ01000095">
    <property type="protein sequence ID" value="GKV32271.1"/>
    <property type="molecule type" value="Genomic_DNA"/>
</dbReference>
<dbReference type="AlphaFoldDB" id="A0AAV5L501"/>
<name>A0AAV5L501_9ROSI</name>
<accession>A0AAV5L501</accession>
<keyword evidence="3" id="KW-1185">Reference proteome</keyword>
<gene>
    <name evidence="2" type="ORF">SLEP1_g40888</name>
</gene>
<reference evidence="2 3" key="1">
    <citation type="journal article" date="2021" name="Commun. Biol.">
        <title>The genome of Shorea leprosula (Dipterocarpaceae) highlights the ecological relevance of drought in aseasonal tropical rainforests.</title>
        <authorList>
            <person name="Ng K.K.S."/>
            <person name="Kobayashi M.J."/>
            <person name="Fawcett J.A."/>
            <person name="Hatakeyama M."/>
            <person name="Paape T."/>
            <person name="Ng C.H."/>
            <person name="Ang C.C."/>
            <person name="Tnah L.H."/>
            <person name="Lee C.T."/>
            <person name="Nishiyama T."/>
            <person name="Sese J."/>
            <person name="O'Brien M.J."/>
            <person name="Copetti D."/>
            <person name="Mohd Noor M.I."/>
            <person name="Ong R.C."/>
            <person name="Putra M."/>
            <person name="Sireger I.Z."/>
            <person name="Indrioko S."/>
            <person name="Kosugi Y."/>
            <person name="Izuno A."/>
            <person name="Isagi Y."/>
            <person name="Lee S.L."/>
            <person name="Shimizu K.K."/>
        </authorList>
    </citation>
    <scope>NUCLEOTIDE SEQUENCE [LARGE SCALE GENOMIC DNA]</scope>
    <source>
        <strain evidence="2">214</strain>
    </source>
</reference>
<comment type="caution">
    <text evidence="2">The sequence shown here is derived from an EMBL/GenBank/DDBJ whole genome shotgun (WGS) entry which is preliminary data.</text>
</comment>
<sequence length="110" mass="12733">MSTAKAGPKNKKNATDSKHLSLQEKKETADQCKEEEALAKEIEELKKWTETVDAMDDEQLKEYLENRPEKFKSVKIQKSKPRPKVQKVLKSRNPAYTGIMAAVWKFHKED</sequence>
<proteinExistence type="predicted"/>
<evidence type="ECO:0000313" key="3">
    <source>
        <dbReference type="Proteomes" id="UP001054252"/>
    </source>
</evidence>
<protein>
    <submittedName>
        <fullName evidence="2">Uncharacterized protein</fullName>
    </submittedName>
</protein>